<sequence length="191" mass="21030">MLSLNPAETALVLIDLQEGILPYAGGPHSAQDVLTRAAALARHFRAHQAPVILVRVGWSPSFDDALKQPVQESPHARQLPENWLTYPDVLGVQETDIHVLKRQWGAFYGTDLDLQLRRRGIKNIVLGGIATNMGVESTARNAWEHGYAVVMAEDICSTVDAVQHEHSFRYIFPRIALISDCEGITAAIGSK</sequence>
<feature type="domain" description="Isochorismatase-like" evidence="2">
    <location>
        <begin position="9"/>
        <end position="180"/>
    </location>
</feature>
<dbReference type="PANTHER" id="PTHR43540">
    <property type="entry name" value="PEROXYUREIDOACRYLATE/UREIDOACRYLATE AMIDOHYDROLASE-RELATED"/>
    <property type="match status" value="1"/>
</dbReference>
<dbReference type="InterPro" id="IPR000868">
    <property type="entry name" value="Isochorismatase-like_dom"/>
</dbReference>
<evidence type="ECO:0000256" key="1">
    <source>
        <dbReference type="ARBA" id="ARBA00022801"/>
    </source>
</evidence>
<dbReference type="PANTHER" id="PTHR43540:SF7">
    <property type="entry name" value="ISOCHORISMATASE FAMILY PROTEIN YECD"/>
    <property type="match status" value="1"/>
</dbReference>
<protein>
    <submittedName>
        <fullName evidence="3">Nicotinamidase-related amidase</fullName>
    </submittedName>
</protein>
<dbReference type="Pfam" id="PF00857">
    <property type="entry name" value="Isochorismatase"/>
    <property type="match status" value="1"/>
</dbReference>
<accession>A0A370R1Z2</accession>
<dbReference type="NCBIfam" id="NF008517">
    <property type="entry name" value="PRK11440.1"/>
    <property type="match status" value="1"/>
</dbReference>
<proteinExistence type="predicted"/>
<comment type="caution">
    <text evidence="3">The sequence shown here is derived from an EMBL/GenBank/DDBJ whole genome shotgun (WGS) entry which is preliminary data.</text>
</comment>
<dbReference type="Gene3D" id="3.40.50.850">
    <property type="entry name" value="Isochorismatase-like"/>
    <property type="match status" value="1"/>
</dbReference>
<dbReference type="InterPro" id="IPR036380">
    <property type="entry name" value="Isochorismatase-like_sf"/>
</dbReference>
<reference evidence="3 4" key="1">
    <citation type="submission" date="2018-07" db="EMBL/GenBank/DDBJ databases">
        <title>Genomic Encyclopedia of Type Strains, Phase IV (KMG-IV): sequencing the most valuable type-strain genomes for metagenomic binning, comparative biology and taxonomic classification.</title>
        <authorList>
            <person name="Goeker M."/>
        </authorList>
    </citation>
    <scope>NUCLEOTIDE SEQUENCE [LARGE SCALE GENOMIC DNA]</scope>
    <source>
        <strain evidence="3 4">DSM 103736</strain>
    </source>
</reference>
<keyword evidence="1" id="KW-0378">Hydrolase</keyword>
<dbReference type="AlphaFoldDB" id="A0A370R1Z2"/>
<dbReference type="InterPro" id="IPR050272">
    <property type="entry name" value="Isochorismatase-like_hydrls"/>
</dbReference>
<dbReference type="RefSeq" id="WP_115457657.1">
    <property type="nucleotide sequence ID" value="NZ_QRAP01000002.1"/>
</dbReference>
<dbReference type="SUPFAM" id="SSF52499">
    <property type="entry name" value="Isochorismatase-like hydrolases"/>
    <property type="match status" value="1"/>
</dbReference>
<dbReference type="GO" id="GO:0016787">
    <property type="term" value="F:hydrolase activity"/>
    <property type="evidence" value="ECO:0007669"/>
    <property type="project" value="UniProtKB-KW"/>
</dbReference>
<organism evidence="3 4">
    <name type="scientific">Enterobacillus tribolii</name>
    <dbReference type="NCBI Taxonomy" id="1487935"/>
    <lineage>
        <taxon>Bacteria</taxon>
        <taxon>Pseudomonadati</taxon>
        <taxon>Pseudomonadota</taxon>
        <taxon>Gammaproteobacteria</taxon>
        <taxon>Enterobacterales</taxon>
        <taxon>Hafniaceae</taxon>
        <taxon>Enterobacillus</taxon>
    </lineage>
</organism>
<dbReference type="Proteomes" id="UP000254848">
    <property type="component" value="Unassembled WGS sequence"/>
</dbReference>
<dbReference type="EMBL" id="QRAP01000002">
    <property type="protein sequence ID" value="RDK95927.1"/>
    <property type="molecule type" value="Genomic_DNA"/>
</dbReference>
<name>A0A370R1Z2_9GAMM</name>
<dbReference type="CDD" id="cd00431">
    <property type="entry name" value="cysteine_hydrolases"/>
    <property type="match status" value="1"/>
</dbReference>
<evidence type="ECO:0000259" key="2">
    <source>
        <dbReference type="Pfam" id="PF00857"/>
    </source>
</evidence>
<keyword evidence="4" id="KW-1185">Reference proteome</keyword>
<gene>
    <name evidence="3" type="ORF">C8D90_102411</name>
</gene>
<evidence type="ECO:0000313" key="3">
    <source>
        <dbReference type="EMBL" id="RDK95927.1"/>
    </source>
</evidence>
<evidence type="ECO:0000313" key="4">
    <source>
        <dbReference type="Proteomes" id="UP000254848"/>
    </source>
</evidence>
<dbReference type="OrthoDB" id="9807387at2"/>